<dbReference type="PANTHER" id="PTHR35791">
    <property type="entry name" value="UPF0754 MEMBRANE PROTEIN YHEB"/>
    <property type="match status" value="1"/>
</dbReference>
<evidence type="ECO:0000313" key="2">
    <source>
        <dbReference type="EMBL" id="PUZ22891.1"/>
    </source>
</evidence>
<organism evidence="2 3">
    <name type="scientific">Chitinophaga parva</name>
    <dbReference type="NCBI Taxonomy" id="2169414"/>
    <lineage>
        <taxon>Bacteria</taxon>
        <taxon>Pseudomonadati</taxon>
        <taxon>Bacteroidota</taxon>
        <taxon>Chitinophagia</taxon>
        <taxon>Chitinophagales</taxon>
        <taxon>Chitinophagaceae</taxon>
        <taxon>Chitinophaga</taxon>
    </lineage>
</organism>
<accession>A0A2T7BCS1</accession>
<comment type="caution">
    <text evidence="2">The sequence shown here is derived from an EMBL/GenBank/DDBJ whole genome shotgun (WGS) entry which is preliminary data.</text>
</comment>
<keyword evidence="1" id="KW-0812">Transmembrane</keyword>
<dbReference type="AlphaFoldDB" id="A0A2T7BCS1"/>
<dbReference type="OrthoDB" id="9787430at2"/>
<keyword evidence="1" id="KW-0472">Membrane</keyword>
<sequence>MNIKLSMRRMKAACEVRTSTRQEREDPIECSGSASVHHNKARYHPLKNQSRKFSCHALSLPPMLLYCIPLLGAFIGWFTNWFSIRLLFRAFPKYQQQLARELGHTVATQLFSFDAIRTKLTDPAQIKAIMPVVETHLDTFLREKLPKAMPVLAMFIGDSTVNQIKGVLVAELDHLFPILINQYVNNLERDLNIQQLVEHKINALDITTVETAVREKLRKPLQQMLWMGTIIGLLIGLVQLCIALCA</sequence>
<keyword evidence="1" id="KW-1133">Transmembrane helix</keyword>
<evidence type="ECO:0000256" key="1">
    <source>
        <dbReference type="SAM" id="Phobius"/>
    </source>
</evidence>
<feature type="transmembrane region" description="Helical" evidence="1">
    <location>
        <begin position="224"/>
        <end position="245"/>
    </location>
</feature>
<protein>
    <submittedName>
        <fullName evidence="2">DUF445 domain-containing protein</fullName>
    </submittedName>
</protein>
<gene>
    <name evidence="2" type="ORF">DCC81_20960</name>
</gene>
<evidence type="ECO:0000313" key="3">
    <source>
        <dbReference type="Proteomes" id="UP000244450"/>
    </source>
</evidence>
<name>A0A2T7BCS1_9BACT</name>
<proteinExistence type="predicted"/>
<dbReference type="Proteomes" id="UP000244450">
    <property type="component" value="Unassembled WGS sequence"/>
</dbReference>
<dbReference type="EMBL" id="QCYK01000003">
    <property type="protein sequence ID" value="PUZ22891.1"/>
    <property type="molecule type" value="Genomic_DNA"/>
</dbReference>
<reference evidence="2 3" key="1">
    <citation type="submission" date="2018-04" db="EMBL/GenBank/DDBJ databases">
        <title>Chitinophaga fuyangensis sp. nov., isolated from soil in a chemical factory.</title>
        <authorList>
            <person name="Chen K."/>
        </authorList>
    </citation>
    <scope>NUCLEOTIDE SEQUENCE [LARGE SCALE GENOMIC DNA]</scope>
    <source>
        <strain evidence="2 3">LY-1</strain>
    </source>
</reference>
<keyword evidence="3" id="KW-1185">Reference proteome</keyword>
<feature type="transmembrane region" description="Helical" evidence="1">
    <location>
        <begin position="63"/>
        <end position="88"/>
    </location>
</feature>
<dbReference type="PANTHER" id="PTHR35791:SF1">
    <property type="entry name" value="UPF0754 MEMBRANE PROTEIN YHEB"/>
    <property type="match status" value="1"/>
</dbReference>